<dbReference type="AlphaFoldDB" id="A0A4Y8WPP1"/>
<reference evidence="2 3" key="1">
    <citation type="submission" date="2019-03" db="EMBL/GenBank/DDBJ databases">
        <title>Porphyromonas levii Isolated from the Uterus of Dairy Cows.</title>
        <authorList>
            <person name="Francis A.M."/>
        </authorList>
    </citation>
    <scope>NUCLEOTIDE SEQUENCE [LARGE SCALE GENOMIC DNA]</scope>
    <source>
        <strain evidence="2 3">AF5678</strain>
    </source>
</reference>
<dbReference type="SUPFAM" id="SSF52266">
    <property type="entry name" value="SGNH hydrolase"/>
    <property type="match status" value="1"/>
</dbReference>
<dbReference type="InterPro" id="IPR014982">
    <property type="entry name" value="GSCFA"/>
</dbReference>
<keyword evidence="3" id="KW-1185">Reference proteome</keyword>
<dbReference type="Proteomes" id="UP000297225">
    <property type="component" value="Unassembled WGS sequence"/>
</dbReference>
<name>A0A4Y8WPP1_9PORP</name>
<proteinExistence type="predicted"/>
<dbReference type="RefSeq" id="WP_134849927.1">
    <property type="nucleotide sequence ID" value="NZ_CP197400.1"/>
</dbReference>
<protein>
    <recommendedName>
        <fullName evidence="1">GSCFA domain-containing protein</fullName>
    </recommendedName>
</protein>
<dbReference type="Pfam" id="PF08885">
    <property type="entry name" value="GSCFA"/>
    <property type="match status" value="1"/>
</dbReference>
<dbReference type="STRING" id="1122973.GCA_000379925_00554"/>
<dbReference type="OrthoDB" id="9807687at2"/>
<organism evidence="2 3">
    <name type="scientific">Porphyromonas levii</name>
    <dbReference type="NCBI Taxonomy" id="28114"/>
    <lineage>
        <taxon>Bacteria</taxon>
        <taxon>Pseudomonadati</taxon>
        <taxon>Bacteroidota</taxon>
        <taxon>Bacteroidia</taxon>
        <taxon>Bacteroidales</taxon>
        <taxon>Porphyromonadaceae</taxon>
        <taxon>Porphyromonas</taxon>
    </lineage>
</organism>
<dbReference type="EMBL" id="SPNC01000064">
    <property type="protein sequence ID" value="TFH95136.1"/>
    <property type="molecule type" value="Genomic_DNA"/>
</dbReference>
<feature type="domain" description="GSCFA" evidence="1">
    <location>
        <begin position="21"/>
        <end position="251"/>
    </location>
</feature>
<evidence type="ECO:0000259" key="1">
    <source>
        <dbReference type="Pfam" id="PF08885"/>
    </source>
</evidence>
<comment type="caution">
    <text evidence="2">The sequence shown here is derived from an EMBL/GenBank/DDBJ whole genome shotgun (WGS) entry which is preliminary data.</text>
</comment>
<sequence length="320" mass="37383">MEWRKEVVLKPLAHRYGRHDRISLWGSCFAQELQQHLYTRLYHAGFSPFGIMYNPLSMAEGLGRLLAHRPELHLLEHEGTWHSLMHHGSYSGTTEDAARAQMLGAFEEAWRSLPDTRLWVFTFGTAYVYEWGESGTVVNNCHRLPAKYFHRRRLTVEEIVATWQPLLTELRARDAEVLFTVSPIPHYRDGAHESRLSKSTLLLAIDALQGEGIHYFPSYEIQLDELRDYRYFEEDMAHPTPQAVRYILSRFQDFALEPESDFDRRWAQLLRLAQHRPLTTDPLKIAAHYNTVAQKLATFADETSHPYVQELAKKIDKYCR</sequence>
<evidence type="ECO:0000313" key="3">
    <source>
        <dbReference type="Proteomes" id="UP000297225"/>
    </source>
</evidence>
<evidence type="ECO:0000313" key="2">
    <source>
        <dbReference type="EMBL" id="TFH95136.1"/>
    </source>
</evidence>
<accession>A0A4Y8WPP1</accession>
<gene>
    <name evidence="2" type="ORF">E4P47_05175</name>
</gene>